<evidence type="ECO:0000313" key="1">
    <source>
        <dbReference type="EMBL" id="DAF63769.1"/>
    </source>
</evidence>
<proteinExistence type="predicted"/>
<dbReference type="EMBL" id="BK032843">
    <property type="protein sequence ID" value="DAF63769.1"/>
    <property type="molecule type" value="Genomic_DNA"/>
</dbReference>
<protein>
    <submittedName>
        <fullName evidence="1">Uncharacterized protein</fullName>
    </submittedName>
</protein>
<sequence>MLHIIDESKGLDMAAKYDLNQEVVVTSFQGYRKGVVTGITASTNEKGTVFLYTVEFFVKKNAAPKVKKCLEKHLYGTVKEALAALSAMEEEHTAG</sequence>
<organism evidence="1">
    <name type="scientific">Podoviridae sp. ctz6O13</name>
    <dbReference type="NCBI Taxonomy" id="2827757"/>
    <lineage>
        <taxon>Viruses</taxon>
        <taxon>Duplodnaviria</taxon>
        <taxon>Heunggongvirae</taxon>
        <taxon>Uroviricota</taxon>
        <taxon>Caudoviricetes</taxon>
    </lineage>
</organism>
<reference evidence="1" key="1">
    <citation type="journal article" date="2021" name="Proc. Natl. Acad. Sci. U.S.A.">
        <title>A Catalog of Tens of Thousands of Viruses from Human Metagenomes Reveals Hidden Associations with Chronic Diseases.</title>
        <authorList>
            <person name="Tisza M.J."/>
            <person name="Buck C.B."/>
        </authorList>
    </citation>
    <scope>NUCLEOTIDE SEQUENCE</scope>
    <source>
        <strain evidence="1">Ctz6O13</strain>
    </source>
</reference>
<name>A0A8S5TKS6_9CAUD</name>
<accession>A0A8S5TKS6</accession>